<organism evidence="4 5">
    <name type="scientific">Sphaerosporella brunnea</name>
    <dbReference type="NCBI Taxonomy" id="1250544"/>
    <lineage>
        <taxon>Eukaryota</taxon>
        <taxon>Fungi</taxon>
        <taxon>Dikarya</taxon>
        <taxon>Ascomycota</taxon>
        <taxon>Pezizomycotina</taxon>
        <taxon>Pezizomycetes</taxon>
        <taxon>Pezizales</taxon>
        <taxon>Pyronemataceae</taxon>
        <taxon>Sphaerosporella</taxon>
    </lineage>
</organism>
<dbReference type="InterPro" id="IPR048364">
    <property type="entry name" value="Hikeshi-like_C"/>
</dbReference>
<protein>
    <submittedName>
        <fullName evidence="4">Uncharacterized protein</fullName>
    </submittedName>
</protein>
<dbReference type="InParanoid" id="A0A5J5EKV8"/>
<dbReference type="InterPro" id="IPR008493">
    <property type="entry name" value="Hikeshi-like_N"/>
</dbReference>
<evidence type="ECO:0000313" key="4">
    <source>
        <dbReference type="EMBL" id="KAA8895636.1"/>
    </source>
</evidence>
<reference evidence="4 5" key="1">
    <citation type="submission" date="2019-09" db="EMBL/GenBank/DDBJ databases">
        <title>Draft genome of the ectomycorrhizal ascomycete Sphaerosporella brunnea.</title>
        <authorList>
            <consortium name="DOE Joint Genome Institute"/>
            <person name="Benucci G.M."/>
            <person name="Marozzi G."/>
            <person name="Antonielli L."/>
            <person name="Sanchez S."/>
            <person name="Marco P."/>
            <person name="Wang X."/>
            <person name="Falini L.B."/>
            <person name="Barry K."/>
            <person name="Haridas S."/>
            <person name="Lipzen A."/>
            <person name="Labutti K."/>
            <person name="Grigoriev I.V."/>
            <person name="Murat C."/>
            <person name="Martin F."/>
            <person name="Albertini E."/>
            <person name="Donnini D."/>
            <person name="Bonito G."/>
        </authorList>
    </citation>
    <scope>NUCLEOTIDE SEQUENCE [LARGE SCALE GENOMIC DNA]</scope>
    <source>
        <strain evidence="4 5">Sb_GMNB300</strain>
    </source>
</reference>
<dbReference type="GO" id="GO:0061608">
    <property type="term" value="F:nuclear import signal receptor activity"/>
    <property type="evidence" value="ECO:0007669"/>
    <property type="project" value="TreeGrafter"/>
</dbReference>
<evidence type="ECO:0000256" key="1">
    <source>
        <dbReference type="ARBA" id="ARBA00006623"/>
    </source>
</evidence>
<gene>
    <name evidence="4" type="ORF">FN846DRAFT_922173</name>
</gene>
<keyword evidence="5" id="KW-1185">Reference proteome</keyword>
<feature type="domain" description="Hikeshi-like N-terminal" evidence="2">
    <location>
        <begin position="5"/>
        <end position="112"/>
    </location>
</feature>
<dbReference type="InterPro" id="IPR031318">
    <property type="entry name" value="OPI10"/>
</dbReference>
<dbReference type="GO" id="GO:0006606">
    <property type="term" value="P:protein import into nucleus"/>
    <property type="evidence" value="ECO:0007669"/>
    <property type="project" value="TreeGrafter"/>
</dbReference>
<evidence type="ECO:0000313" key="5">
    <source>
        <dbReference type="Proteomes" id="UP000326924"/>
    </source>
</evidence>
<dbReference type="PANTHER" id="PTHR12925">
    <property type="entry name" value="HIKESHI FAMILY MEMBER"/>
    <property type="match status" value="1"/>
</dbReference>
<dbReference type="Pfam" id="PF21057">
    <property type="entry name" value="Hikeshi-like_C"/>
    <property type="match status" value="1"/>
</dbReference>
<accession>A0A5J5EKV8</accession>
<dbReference type="GO" id="GO:0005634">
    <property type="term" value="C:nucleus"/>
    <property type="evidence" value="ECO:0007669"/>
    <property type="project" value="TreeGrafter"/>
</dbReference>
<dbReference type="PANTHER" id="PTHR12925:SF0">
    <property type="entry name" value="PROTEIN HIKESHI"/>
    <property type="match status" value="1"/>
</dbReference>
<feature type="domain" description="Hikeshi-like C-terminal" evidence="3">
    <location>
        <begin position="138"/>
        <end position="193"/>
    </location>
</feature>
<dbReference type="AlphaFoldDB" id="A0A5J5EKV8"/>
<dbReference type="EMBL" id="VXIS01000251">
    <property type="protein sequence ID" value="KAA8895636.1"/>
    <property type="molecule type" value="Genomic_DNA"/>
</dbReference>
<dbReference type="OrthoDB" id="10248398at2759"/>
<name>A0A5J5EKV8_9PEZI</name>
<comment type="similarity">
    <text evidence="1">Belongs to the OPI10 family.</text>
</comment>
<dbReference type="FunCoup" id="A0A5J5EKV8">
    <property type="interactions" value="376"/>
</dbReference>
<dbReference type="Pfam" id="PF05603">
    <property type="entry name" value="Hikeshi-like_N"/>
    <property type="match status" value="1"/>
</dbReference>
<dbReference type="Proteomes" id="UP000326924">
    <property type="component" value="Unassembled WGS sequence"/>
</dbReference>
<sequence length="199" mass="20685">MFGCIVAGRPVQTNLQTVSPTHFIFTLPQPASINHLVVFLLPDAVLPPTHAATVHIRFPTAAAGEFRLLGAISAAKPSAVFRVGGAAAAAADGDATLGIAIDELPNVEAALASLPPPPPAAAAPESSALVKAQRGLGTLVLARRIIGNAFNYLGSFAVPVGPAGEEMVPLKAFRDWWAKFEKKVEYDPTFLEREDGGGA</sequence>
<dbReference type="GO" id="GO:0005829">
    <property type="term" value="C:cytosol"/>
    <property type="evidence" value="ECO:0007669"/>
    <property type="project" value="TreeGrafter"/>
</dbReference>
<evidence type="ECO:0000259" key="3">
    <source>
        <dbReference type="Pfam" id="PF21057"/>
    </source>
</evidence>
<comment type="caution">
    <text evidence="4">The sequence shown here is derived from an EMBL/GenBank/DDBJ whole genome shotgun (WGS) entry which is preliminary data.</text>
</comment>
<proteinExistence type="inferred from homology"/>
<evidence type="ECO:0000259" key="2">
    <source>
        <dbReference type="Pfam" id="PF05603"/>
    </source>
</evidence>